<reference evidence="1" key="1">
    <citation type="submission" date="2021-05" db="EMBL/GenBank/DDBJ databases">
        <authorList>
            <person name="Alioto T."/>
            <person name="Alioto T."/>
            <person name="Gomez Garrido J."/>
        </authorList>
    </citation>
    <scope>NUCLEOTIDE SEQUENCE</scope>
</reference>
<evidence type="ECO:0008006" key="2">
    <source>
        <dbReference type="Google" id="ProtNLM"/>
    </source>
</evidence>
<sequence length="159" mass="18150">MDMLGLMGMEDGEEAPVFQVQPRRQVYRERVNFEAPNDFTFNERFRIPHPVFIQLHQDIGGQLEPRTHRSKSLTAKEQILLTLHWLGTGAQQHAIGDMHGVSKATVGRVAEKVIATINNTLFDEVVRWPEDMVSVVGKFHDVVGCANSCRLCRRHTHQH</sequence>
<name>A0A8D8ZAT3_9HEMI</name>
<accession>A0A8D8ZAT3</accession>
<organism evidence="1">
    <name type="scientific">Cacopsylla melanoneura</name>
    <dbReference type="NCBI Taxonomy" id="428564"/>
    <lineage>
        <taxon>Eukaryota</taxon>
        <taxon>Metazoa</taxon>
        <taxon>Ecdysozoa</taxon>
        <taxon>Arthropoda</taxon>
        <taxon>Hexapoda</taxon>
        <taxon>Insecta</taxon>
        <taxon>Pterygota</taxon>
        <taxon>Neoptera</taxon>
        <taxon>Paraneoptera</taxon>
        <taxon>Hemiptera</taxon>
        <taxon>Sternorrhyncha</taxon>
        <taxon>Psylloidea</taxon>
        <taxon>Psyllidae</taxon>
        <taxon>Psyllinae</taxon>
        <taxon>Cacopsylla</taxon>
    </lineage>
</organism>
<dbReference type="EMBL" id="HBUF01441214">
    <property type="protein sequence ID" value="CAG6742951.1"/>
    <property type="molecule type" value="Transcribed_RNA"/>
</dbReference>
<dbReference type="AlphaFoldDB" id="A0A8D8ZAT3"/>
<evidence type="ECO:0000313" key="1">
    <source>
        <dbReference type="EMBL" id="CAG6742951.1"/>
    </source>
</evidence>
<protein>
    <recommendedName>
        <fullName evidence="2">Nuclease HARBI1</fullName>
    </recommendedName>
</protein>
<proteinExistence type="predicted"/>